<dbReference type="SUPFAM" id="SSF48452">
    <property type="entry name" value="TPR-like"/>
    <property type="match status" value="1"/>
</dbReference>
<dbReference type="InterPro" id="IPR019734">
    <property type="entry name" value="TPR_rpt"/>
</dbReference>
<dbReference type="PROSITE" id="PS50005">
    <property type="entry name" value="TPR"/>
    <property type="match status" value="2"/>
</dbReference>
<proteinExistence type="predicted"/>
<evidence type="ECO:0000256" key="2">
    <source>
        <dbReference type="ARBA" id="ARBA00022803"/>
    </source>
</evidence>
<dbReference type="EMBL" id="UOEN01000482">
    <property type="protein sequence ID" value="VAW19567.1"/>
    <property type="molecule type" value="Genomic_DNA"/>
</dbReference>
<keyword evidence="1" id="KW-0677">Repeat</keyword>
<dbReference type="Gene3D" id="1.25.40.10">
    <property type="entry name" value="Tetratricopeptide repeat domain"/>
    <property type="match status" value="1"/>
</dbReference>
<keyword evidence="2" id="KW-0802">TPR repeat</keyword>
<dbReference type="PANTHER" id="PTHR44186:SF1">
    <property type="entry name" value="BARDET-BIEDL SYNDROME 4 PROTEIN"/>
    <property type="match status" value="1"/>
</dbReference>
<dbReference type="PANTHER" id="PTHR44186">
    <property type="match status" value="1"/>
</dbReference>
<dbReference type="Pfam" id="PF14559">
    <property type="entry name" value="TPR_19"/>
    <property type="match status" value="1"/>
</dbReference>
<dbReference type="InterPro" id="IPR011990">
    <property type="entry name" value="TPR-like_helical_dom_sf"/>
</dbReference>
<dbReference type="SMART" id="SM00028">
    <property type="entry name" value="TPR"/>
    <property type="match status" value="2"/>
</dbReference>
<protein>
    <submittedName>
        <fullName evidence="3">Uncharacterized protein</fullName>
    </submittedName>
</protein>
<sequence length="157" mass="17290">MKKSILLVALLVFVVGCESKKEVAQETSSVKKNYIAQGFALLDQKNIKGAIASFDLAIKQDPRNVDNYITLGQVYLKLNNASRAIDSFTAATKVSPTNGEAHQLLATALGLRNENESDRKGAIAAAQRSAEIFMNRKDQLNFKKSLSLVKSLEERFQ</sequence>
<name>A0A3B0U1L3_9ZZZZ</name>
<accession>A0A3B0U1L3</accession>
<evidence type="ECO:0000256" key="1">
    <source>
        <dbReference type="ARBA" id="ARBA00022737"/>
    </source>
</evidence>
<dbReference type="AlphaFoldDB" id="A0A3B0U1L3"/>
<dbReference type="PROSITE" id="PS51257">
    <property type="entry name" value="PROKAR_LIPOPROTEIN"/>
    <property type="match status" value="1"/>
</dbReference>
<reference evidence="3" key="1">
    <citation type="submission" date="2018-06" db="EMBL/GenBank/DDBJ databases">
        <authorList>
            <person name="Zhirakovskaya E."/>
        </authorList>
    </citation>
    <scope>NUCLEOTIDE SEQUENCE</scope>
</reference>
<organism evidence="3">
    <name type="scientific">hydrothermal vent metagenome</name>
    <dbReference type="NCBI Taxonomy" id="652676"/>
    <lineage>
        <taxon>unclassified sequences</taxon>
        <taxon>metagenomes</taxon>
        <taxon>ecological metagenomes</taxon>
    </lineage>
</organism>
<evidence type="ECO:0000313" key="3">
    <source>
        <dbReference type="EMBL" id="VAW19567.1"/>
    </source>
</evidence>
<gene>
    <name evidence="3" type="ORF">MNBD_BACTEROID05-483</name>
</gene>